<dbReference type="Proteomes" id="UP000681722">
    <property type="component" value="Unassembled WGS sequence"/>
</dbReference>
<dbReference type="SMART" id="SM00291">
    <property type="entry name" value="ZnF_ZZ"/>
    <property type="match status" value="1"/>
</dbReference>
<dbReference type="InterPro" id="IPR052260">
    <property type="entry name" value="Autophagy_Rcpt_SigReg"/>
</dbReference>
<keyword evidence="10" id="KW-1185">Reference proteome</keyword>
<sequence>MTSLIYIKAYYTNSKQAQPEIRRFTIDISPENDIYRDLTSKVATFNPDIQLNGFALQYVDDENERITFSSNDELRSALTTNKDSTLKIFVTPNAPLSPPQQQESTTSASTKPAGECHTGIECNGCEGPIIGVRYKCYVCPDYDLCEECSAKGIHSEHEMIKISKPGNSSNGSPFYHPYFHNGRRHFGGQNDSGNSSPHSHHRRRFWNYYQRPSATNNSTSDQERGTSTTPPPPFMPDPQFFEHIQNQLPQWIPNADNAAHLRAHLQEHFDYLKQNGQHHITNSKHYLENVGKFLQQALSPFGIDCDYSVDEHTKQRQQQQPATTTTESTELQGQEGTQTTANNNNEMQTENESVPMTKLTSSLSASSATSVPSHEPSAVPKTPVNSELPAHSNNNANGTFSSLLNILRSPSSTSVPPPPKINTMDKQIEDCVERMKAMGFVDTNGVLTDLIRTKQGDINQVLDAINPRHHKN</sequence>
<dbReference type="FunFam" id="3.10.20.90:FF:000320">
    <property type="entry name" value="Predicted protein"/>
    <property type="match status" value="1"/>
</dbReference>
<dbReference type="GO" id="GO:0005080">
    <property type="term" value="F:protein kinase C binding"/>
    <property type="evidence" value="ECO:0007669"/>
    <property type="project" value="TreeGrafter"/>
</dbReference>
<dbReference type="PROSITE" id="PS51745">
    <property type="entry name" value="PB1"/>
    <property type="match status" value="1"/>
</dbReference>
<organism evidence="8 10">
    <name type="scientific">Didymodactylos carnosus</name>
    <dbReference type="NCBI Taxonomy" id="1234261"/>
    <lineage>
        <taxon>Eukaryota</taxon>
        <taxon>Metazoa</taxon>
        <taxon>Spiralia</taxon>
        <taxon>Gnathifera</taxon>
        <taxon>Rotifera</taxon>
        <taxon>Eurotatoria</taxon>
        <taxon>Bdelloidea</taxon>
        <taxon>Philodinida</taxon>
        <taxon>Philodinidae</taxon>
        <taxon>Didymodactylos</taxon>
    </lineage>
</organism>
<feature type="region of interest" description="Disordered" evidence="5">
    <location>
        <begin position="312"/>
        <end position="399"/>
    </location>
</feature>
<dbReference type="GO" id="GO:0035973">
    <property type="term" value="P:aggrephagy"/>
    <property type="evidence" value="ECO:0007669"/>
    <property type="project" value="TreeGrafter"/>
</dbReference>
<dbReference type="FunFam" id="3.30.60.90:FF:000016">
    <property type="entry name" value="Refractory to sigma P"/>
    <property type="match status" value="1"/>
</dbReference>
<evidence type="ECO:0008006" key="11">
    <source>
        <dbReference type="Google" id="ProtNLM"/>
    </source>
</evidence>
<reference evidence="8" key="1">
    <citation type="submission" date="2021-02" db="EMBL/GenBank/DDBJ databases">
        <authorList>
            <person name="Nowell W R."/>
        </authorList>
    </citation>
    <scope>NUCLEOTIDE SEQUENCE</scope>
</reference>
<keyword evidence="1" id="KW-0479">Metal-binding</keyword>
<dbReference type="EMBL" id="CAJOBC010003935">
    <property type="protein sequence ID" value="CAF3807321.1"/>
    <property type="molecule type" value="Genomic_DNA"/>
</dbReference>
<evidence type="ECO:0000313" key="8">
    <source>
        <dbReference type="EMBL" id="CAF1036794.1"/>
    </source>
</evidence>
<evidence type="ECO:0000259" key="7">
    <source>
        <dbReference type="PROSITE" id="PS51745"/>
    </source>
</evidence>
<feature type="region of interest" description="Disordered" evidence="5">
    <location>
        <begin position="162"/>
        <end position="239"/>
    </location>
</feature>
<dbReference type="InterPro" id="IPR043145">
    <property type="entry name" value="Znf_ZZ_sf"/>
</dbReference>
<dbReference type="PROSITE" id="PS50135">
    <property type="entry name" value="ZF_ZZ_2"/>
    <property type="match status" value="1"/>
</dbReference>
<evidence type="ECO:0000313" key="10">
    <source>
        <dbReference type="Proteomes" id="UP000663829"/>
    </source>
</evidence>
<dbReference type="Gene3D" id="3.30.60.90">
    <property type="match status" value="1"/>
</dbReference>
<evidence type="ECO:0000256" key="3">
    <source>
        <dbReference type="ARBA" id="ARBA00022833"/>
    </source>
</evidence>
<dbReference type="InterPro" id="IPR009060">
    <property type="entry name" value="UBA-like_sf"/>
</dbReference>
<dbReference type="Gene3D" id="3.10.20.90">
    <property type="entry name" value="Phosphatidylinositol 3-kinase Catalytic Subunit, Chain A, domain 1"/>
    <property type="match status" value="1"/>
</dbReference>
<dbReference type="CDD" id="cd02340">
    <property type="entry name" value="ZZ_NBR1_like"/>
    <property type="match status" value="1"/>
</dbReference>
<feature type="compositionally biased region" description="Low complexity" evidence="5">
    <location>
        <begin position="316"/>
        <end position="340"/>
    </location>
</feature>
<evidence type="ECO:0000259" key="6">
    <source>
        <dbReference type="PROSITE" id="PS50135"/>
    </source>
</evidence>
<feature type="region of interest" description="Disordered" evidence="5">
    <location>
        <begin position="92"/>
        <end position="113"/>
    </location>
</feature>
<dbReference type="OrthoDB" id="441278at2759"/>
<protein>
    <recommendedName>
        <fullName evidence="11">Sequestosome-1</fullName>
    </recommendedName>
</protein>
<feature type="domain" description="ZZ-type" evidence="6">
    <location>
        <begin position="117"/>
        <end position="167"/>
    </location>
</feature>
<dbReference type="GO" id="GO:0016235">
    <property type="term" value="C:aggresome"/>
    <property type="evidence" value="ECO:0007669"/>
    <property type="project" value="TreeGrafter"/>
</dbReference>
<dbReference type="Gene3D" id="1.10.8.10">
    <property type="entry name" value="DNA helicase RuvA subunit, C-terminal domain"/>
    <property type="match status" value="1"/>
</dbReference>
<feature type="compositionally biased region" description="Polar residues" evidence="5">
    <location>
        <begin position="99"/>
        <end position="110"/>
    </location>
</feature>
<evidence type="ECO:0000256" key="5">
    <source>
        <dbReference type="SAM" id="MobiDB-lite"/>
    </source>
</evidence>
<evidence type="ECO:0000256" key="2">
    <source>
        <dbReference type="ARBA" id="ARBA00022771"/>
    </source>
</evidence>
<accession>A0A814JKM8</accession>
<dbReference type="SUPFAM" id="SSF54277">
    <property type="entry name" value="CAD &amp; PB1 domains"/>
    <property type="match status" value="1"/>
</dbReference>
<dbReference type="GO" id="GO:0000423">
    <property type="term" value="P:mitophagy"/>
    <property type="evidence" value="ECO:0007669"/>
    <property type="project" value="TreeGrafter"/>
</dbReference>
<dbReference type="GO" id="GO:0044753">
    <property type="term" value="C:amphisome"/>
    <property type="evidence" value="ECO:0007669"/>
    <property type="project" value="TreeGrafter"/>
</dbReference>
<dbReference type="Pfam" id="PF00564">
    <property type="entry name" value="PB1"/>
    <property type="match status" value="1"/>
</dbReference>
<proteinExistence type="predicted"/>
<name>A0A814JKM8_9BILA</name>
<dbReference type="PANTHER" id="PTHR15090:SF0">
    <property type="entry name" value="SEQUESTOSOME-1"/>
    <property type="match status" value="1"/>
</dbReference>
<dbReference type="InterPro" id="IPR053793">
    <property type="entry name" value="PB1-like"/>
</dbReference>
<evidence type="ECO:0000256" key="1">
    <source>
        <dbReference type="ARBA" id="ARBA00022723"/>
    </source>
</evidence>
<dbReference type="EMBL" id="CAJNOQ010003935">
    <property type="protein sequence ID" value="CAF1036794.1"/>
    <property type="molecule type" value="Genomic_DNA"/>
</dbReference>
<dbReference type="GO" id="GO:0070530">
    <property type="term" value="F:K63-linked polyubiquitin modification-dependent protein binding"/>
    <property type="evidence" value="ECO:0007669"/>
    <property type="project" value="TreeGrafter"/>
</dbReference>
<gene>
    <name evidence="8" type="ORF">GPM918_LOCUS15568</name>
    <name evidence="9" type="ORF">SRO942_LOCUS15568</name>
</gene>
<dbReference type="InterPro" id="IPR000433">
    <property type="entry name" value="Znf_ZZ"/>
</dbReference>
<dbReference type="SMART" id="SM00666">
    <property type="entry name" value="PB1"/>
    <property type="match status" value="1"/>
</dbReference>
<feature type="compositionally biased region" description="Polar residues" evidence="5">
    <location>
        <begin position="210"/>
        <end position="228"/>
    </location>
</feature>
<feature type="compositionally biased region" description="Low complexity" evidence="5">
    <location>
        <begin position="359"/>
        <end position="370"/>
    </location>
</feature>
<dbReference type="SUPFAM" id="SSF46934">
    <property type="entry name" value="UBA-like"/>
    <property type="match status" value="1"/>
</dbReference>
<dbReference type="SUPFAM" id="SSF57850">
    <property type="entry name" value="RING/U-box"/>
    <property type="match status" value="1"/>
</dbReference>
<feature type="compositionally biased region" description="Polar residues" evidence="5">
    <location>
        <begin position="341"/>
        <end position="354"/>
    </location>
</feature>
<keyword evidence="3" id="KW-0862">Zinc</keyword>
<evidence type="ECO:0000313" key="9">
    <source>
        <dbReference type="EMBL" id="CAF3807321.1"/>
    </source>
</evidence>
<feature type="domain" description="PB1" evidence="7">
    <location>
        <begin position="4"/>
        <end position="93"/>
    </location>
</feature>
<dbReference type="InterPro" id="IPR000270">
    <property type="entry name" value="PB1_dom"/>
</dbReference>
<dbReference type="Pfam" id="PF00569">
    <property type="entry name" value="ZZ"/>
    <property type="match status" value="1"/>
</dbReference>
<dbReference type="AlphaFoldDB" id="A0A814JKM8"/>
<dbReference type="GO" id="GO:0008270">
    <property type="term" value="F:zinc ion binding"/>
    <property type="evidence" value="ECO:0007669"/>
    <property type="project" value="UniProtKB-KW"/>
</dbReference>
<evidence type="ECO:0000256" key="4">
    <source>
        <dbReference type="PROSITE-ProRule" id="PRU00228"/>
    </source>
</evidence>
<dbReference type="GO" id="GO:0007032">
    <property type="term" value="P:endosome organization"/>
    <property type="evidence" value="ECO:0007669"/>
    <property type="project" value="TreeGrafter"/>
</dbReference>
<dbReference type="Proteomes" id="UP000663829">
    <property type="component" value="Unassembled WGS sequence"/>
</dbReference>
<dbReference type="PANTHER" id="PTHR15090">
    <property type="entry name" value="SEQUESTOSOME 1-RELATED"/>
    <property type="match status" value="1"/>
</dbReference>
<dbReference type="PROSITE" id="PS01357">
    <property type="entry name" value="ZF_ZZ_1"/>
    <property type="match status" value="1"/>
</dbReference>
<comment type="caution">
    <text evidence="8">The sequence shown here is derived from an EMBL/GenBank/DDBJ whole genome shotgun (WGS) entry which is preliminary data.</text>
</comment>
<keyword evidence="2 4" id="KW-0863">Zinc-finger</keyword>